<protein>
    <submittedName>
        <fullName evidence="2">Unannotated protein</fullName>
    </submittedName>
</protein>
<feature type="transmembrane region" description="Helical" evidence="1">
    <location>
        <begin position="260"/>
        <end position="279"/>
    </location>
</feature>
<dbReference type="PANTHER" id="PTHR35007:SF2">
    <property type="entry name" value="PILUS ASSEMBLE PROTEIN"/>
    <property type="match status" value="1"/>
</dbReference>
<keyword evidence="1" id="KW-0472">Membrane</keyword>
<feature type="transmembrane region" description="Helical" evidence="1">
    <location>
        <begin position="53"/>
        <end position="77"/>
    </location>
</feature>
<sequence>MTALLLASMSGYGIHLLYTAGLLGWSGIGPATFSPTTTKKRLTSSEWMTQAGLGSVAASEFVLAVSSMFLLGALIALALFGSALPMLAGGIFAASFPIAAYRQRRRNRLAIAQDAWPRMIEELRLLTSSVGRSLPQALFEVGATGPEIMRPAFSAAQREWMLTTDFEKTLGVLRELLADPTCDATCETLLIAHELGGTGIDRRLADLAQDRRDDVAYRKDVRARQSGVRFARRFVLLVPLGMAAAGLAVGNGRSAYTTPIGQLAVLSALVMMAACWRWAGRMLRLPTEDRVFGR</sequence>
<dbReference type="EMBL" id="CAESAL010000056">
    <property type="protein sequence ID" value="CAB4344641.1"/>
    <property type="molecule type" value="Genomic_DNA"/>
</dbReference>
<feature type="transmembrane region" description="Helical" evidence="1">
    <location>
        <begin position="83"/>
        <end position="101"/>
    </location>
</feature>
<dbReference type="AlphaFoldDB" id="A0A6J5ZQ77"/>
<evidence type="ECO:0000256" key="1">
    <source>
        <dbReference type="SAM" id="Phobius"/>
    </source>
</evidence>
<keyword evidence="1" id="KW-0812">Transmembrane</keyword>
<proteinExistence type="predicted"/>
<evidence type="ECO:0000313" key="2">
    <source>
        <dbReference type="EMBL" id="CAB4344641.1"/>
    </source>
</evidence>
<reference evidence="2" key="1">
    <citation type="submission" date="2020-05" db="EMBL/GenBank/DDBJ databases">
        <authorList>
            <person name="Chiriac C."/>
            <person name="Salcher M."/>
            <person name="Ghai R."/>
            <person name="Kavagutti S V."/>
        </authorList>
    </citation>
    <scope>NUCLEOTIDE SEQUENCE</scope>
</reference>
<organism evidence="2">
    <name type="scientific">freshwater metagenome</name>
    <dbReference type="NCBI Taxonomy" id="449393"/>
    <lineage>
        <taxon>unclassified sequences</taxon>
        <taxon>metagenomes</taxon>
        <taxon>ecological metagenomes</taxon>
    </lineage>
</organism>
<feature type="transmembrane region" description="Helical" evidence="1">
    <location>
        <begin position="234"/>
        <end position="254"/>
    </location>
</feature>
<dbReference type="PANTHER" id="PTHR35007">
    <property type="entry name" value="INTEGRAL MEMBRANE PROTEIN-RELATED"/>
    <property type="match status" value="1"/>
</dbReference>
<keyword evidence="1" id="KW-1133">Transmembrane helix</keyword>
<gene>
    <name evidence="2" type="ORF">UFOPK3331_01394</name>
</gene>
<feature type="transmembrane region" description="Helical" evidence="1">
    <location>
        <begin position="12"/>
        <end position="33"/>
    </location>
</feature>
<accession>A0A6J5ZQ77</accession>
<name>A0A6J5ZQ77_9ZZZZ</name>